<gene>
    <name evidence="1" type="ORF">EDD80_101628</name>
</gene>
<dbReference type="EMBL" id="SMAD01000001">
    <property type="protein sequence ID" value="TCS90428.1"/>
    <property type="molecule type" value="Genomic_DNA"/>
</dbReference>
<keyword evidence="2" id="KW-1185">Reference proteome</keyword>
<sequence length="56" mass="6855">MRVQWENDRICQYTFELLLLISIPDRSKTFGNYLKETRRIPRNSLTKRRSVLNKKK</sequence>
<protein>
    <submittedName>
        <fullName evidence="1">Uncharacterized protein</fullName>
    </submittedName>
</protein>
<evidence type="ECO:0000313" key="1">
    <source>
        <dbReference type="EMBL" id="TCS90428.1"/>
    </source>
</evidence>
<organism evidence="1 2">
    <name type="scientific">Anseongella ginsenosidimutans</name>
    <dbReference type="NCBI Taxonomy" id="496056"/>
    <lineage>
        <taxon>Bacteria</taxon>
        <taxon>Pseudomonadati</taxon>
        <taxon>Bacteroidota</taxon>
        <taxon>Sphingobacteriia</taxon>
        <taxon>Sphingobacteriales</taxon>
        <taxon>Sphingobacteriaceae</taxon>
        <taxon>Anseongella</taxon>
    </lineage>
</organism>
<evidence type="ECO:0000313" key="2">
    <source>
        <dbReference type="Proteomes" id="UP000295807"/>
    </source>
</evidence>
<comment type="caution">
    <text evidence="1">The sequence shown here is derived from an EMBL/GenBank/DDBJ whole genome shotgun (WGS) entry which is preliminary data.</text>
</comment>
<accession>A0A4R3KY48</accession>
<dbReference type="AlphaFoldDB" id="A0A4R3KY48"/>
<proteinExistence type="predicted"/>
<name>A0A4R3KY48_9SPHI</name>
<dbReference type="Proteomes" id="UP000295807">
    <property type="component" value="Unassembled WGS sequence"/>
</dbReference>
<reference evidence="1 2" key="1">
    <citation type="submission" date="2019-03" db="EMBL/GenBank/DDBJ databases">
        <title>Genomic Encyclopedia of Type Strains, Phase IV (KMG-IV): sequencing the most valuable type-strain genomes for metagenomic binning, comparative biology and taxonomic classification.</title>
        <authorList>
            <person name="Goeker M."/>
        </authorList>
    </citation>
    <scope>NUCLEOTIDE SEQUENCE [LARGE SCALE GENOMIC DNA]</scope>
    <source>
        <strain evidence="1 2">DSM 21100</strain>
    </source>
</reference>